<feature type="compositionally biased region" description="Basic and acidic residues" evidence="15">
    <location>
        <begin position="473"/>
        <end position="490"/>
    </location>
</feature>
<evidence type="ECO:0000256" key="15">
    <source>
        <dbReference type="SAM" id="MobiDB-lite"/>
    </source>
</evidence>
<dbReference type="EMBL" id="AP019299">
    <property type="protein sequence ID" value="BBH00578.1"/>
    <property type="molecule type" value="Genomic_DNA"/>
</dbReference>
<dbReference type="Gene3D" id="3.30.40.10">
    <property type="entry name" value="Zinc/RING finger domain, C3HC4 (zinc finger)"/>
    <property type="match status" value="1"/>
</dbReference>
<dbReference type="InterPro" id="IPR013083">
    <property type="entry name" value="Znf_RING/FYVE/PHD"/>
</dbReference>
<feature type="region of interest" description="Disordered" evidence="15">
    <location>
        <begin position="196"/>
        <end position="220"/>
    </location>
</feature>
<comment type="subcellular location">
    <subcellularLocation>
        <location evidence="1">Golgi apparatus membrane</location>
        <topology evidence="1">Single-pass type II membrane protein</topology>
    </subcellularLocation>
</comment>
<evidence type="ECO:0000256" key="2">
    <source>
        <dbReference type="ARBA" id="ARBA00006003"/>
    </source>
</evidence>
<dbReference type="GO" id="GO:0009846">
    <property type="term" value="P:pollen germination"/>
    <property type="evidence" value="ECO:0007669"/>
    <property type="project" value="InterPro"/>
</dbReference>
<dbReference type="PANTHER" id="PTHR47486">
    <property type="entry name" value="SIALYLTRANSFERASE-LIKE PROTEIN 1"/>
    <property type="match status" value="1"/>
</dbReference>
<feature type="region of interest" description="Disordered" evidence="15">
    <location>
        <begin position="30"/>
        <end position="54"/>
    </location>
</feature>
<feature type="compositionally biased region" description="Low complexity" evidence="15">
    <location>
        <begin position="89"/>
        <end position="101"/>
    </location>
</feature>
<name>A0A4Y1R9P8_PRUDU</name>
<dbReference type="GO" id="GO:0000139">
    <property type="term" value="C:Golgi membrane"/>
    <property type="evidence" value="ECO:0007669"/>
    <property type="project" value="UniProtKB-SubCell"/>
</dbReference>
<dbReference type="CDD" id="cd16536">
    <property type="entry name" value="RING-HC_RNF10"/>
    <property type="match status" value="1"/>
</dbReference>
<dbReference type="InterPro" id="IPR044782">
    <property type="entry name" value="SIA1/STLP5"/>
</dbReference>
<sequence length="1242" mass="138377">MDGAKASGVSPQARRTSVFGRIFMSILPNQDQGSISSSSSSAPSANPNSQHGHRRHLFLSQSESKSLSPPALSRQILTFGSLQISDSQSSFSISSNTSGPSVPAAEASAGSSQEVTKLGMPRGKKALPNDNETLSQCHSGGGGQGIGSARSRGKSSGTVGSRSSQQTIGSVGSHGSSTHPAGRKAQLMNGNHLLNFHYDPISRPQPRTAPPPRRHHKRKPYNKDLFLQANYKFVVLDSGNYSVESMDPDKMLKWEDIICVRYSTPTLVQCPICLEYPLCSQITSCGHIFCFPCILQYLLMGKEDHKGDCWKRCPLCFVMISPKDLYTLFVENVTQYCVGDTIEFMLLTRQKDSFTLSHKSTQEKDSLAGDDQSYDPFSKFTCTSDVDLSVRKAISELDGWLARAESGLVDDLEKLPYVCAAMEQLEQRKKYWKEHRASESNKSCKCTDRNTGNATNADNEASTLGHETPSNDVYDHNKCSDNLSVDKSDDGTCSDQSADAAESLEGHENALSSSYDESKSAQGHSHGSQSEYDKDSYNFYQAADGQHIIIHPLNMKCLLHHYGSHDMLPHRISGRILQLETVTQTEAMRRRYRYLSHFSLTTILQFCEIDLSKLLSPDALSPFMEDIKKRERQRKQLARKEHKEKMKAESAMAYPIPLVAGYGQSFQDGSPTFSMDDFEALGSSTVTSSSSPVVGERKLFSSVTRLGFAAGHDSPTLKLEGTNSLNDDDAARYSLETTAAGTQSVGVTSFANIISRAKPGENLDTPKMNDSERRERNQVESFCQQLVVGATDNLPKSLANVQEHLRLRLRVVMRTHKAASSNNINRRPTVLYLSTVKQCVANRGLGLTAHIIDHCNLTLKFPEGTNSTWYNEQFKTFEALEYNYNVCEAILLWEQYRNMTTVLTREYLDVRPKGWEEYAAQRIAQLGADKCYNRTLCEEHLNLILPAKPPFHPRQFVRDLLKTEFGKEIDSHDAVIRDNEAPVNEKYAKYVGLKRDFRLVVRGAARNMVAILNGSADEVLIIKSVTHKDFNAMIKRITNPVYLFQGIVLRRGAKGTGMKSVELALSMCDTVDIYGFTVDPGYTEWTRYFSTPRKGHNPLQGRAYYQLLECLGVIRIHSPMRSKRKQDWSDVPSREMIGRAHAAALRLKRSQAGQAGDLGQFGSCKVMGNVDPDNIGPVSGSPDMSDVRKNSNYNKWEVLPFKSLRKEAQDHFIQMEGASLYKMDGNKLDDLVCVRHSLKSEV</sequence>
<evidence type="ECO:0000256" key="3">
    <source>
        <dbReference type="ARBA" id="ARBA00022676"/>
    </source>
</evidence>
<evidence type="ECO:0000256" key="5">
    <source>
        <dbReference type="ARBA" id="ARBA00022692"/>
    </source>
</evidence>
<evidence type="ECO:0000256" key="12">
    <source>
        <dbReference type="ARBA" id="ARBA00023136"/>
    </source>
</evidence>
<keyword evidence="13" id="KW-0325">Glycoprotein</keyword>
<dbReference type="CDD" id="cd19952">
    <property type="entry name" value="GT29"/>
    <property type="match status" value="1"/>
</dbReference>
<keyword evidence="7 14" id="KW-0863">Zinc-finger</keyword>
<comment type="similarity">
    <text evidence="2">Belongs to the glycosyltransferase 29 family.</text>
</comment>
<dbReference type="PANTHER" id="PTHR47486:SF1">
    <property type="entry name" value="SIALYLTRANSFERASE-LIKE PROTEIN 1"/>
    <property type="match status" value="1"/>
</dbReference>
<dbReference type="Pfam" id="PF00097">
    <property type="entry name" value="zf-C3HC4"/>
    <property type="match status" value="1"/>
</dbReference>
<evidence type="ECO:0000256" key="13">
    <source>
        <dbReference type="ARBA" id="ARBA00023180"/>
    </source>
</evidence>
<evidence type="ECO:0000256" key="14">
    <source>
        <dbReference type="PROSITE-ProRule" id="PRU00175"/>
    </source>
</evidence>
<keyword evidence="10" id="KW-1133">Transmembrane helix</keyword>
<dbReference type="SMART" id="SM00184">
    <property type="entry name" value="RING"/>
    <property type="match status" value="1"/>
</dbReference>
<keyword evidence="6" id="KW-0479">Metal-binding</keyword>
<accession>A0A4Y1R9P8</accession>
<feature type="compositionally biased region" description="Polar residues" evidence="15">
    <location>
        <begin position="442"/>
        <end position="462"/>
    </location>
</feature>
<dbReference type="InterPro" id="IPR018957">
    <property type="entry name" value="Znf_C3HC4_RING-type"/>
</dbReference>
<feature type="region of interest" description="Disordered" evidence="15">
    <location>
        <begin position="442"/>
        <end position="532"/>
    </location>
</feature>
<keyword evidence="8" id="KW-0862">Zinc</keyword>
<organism evidence="17">
    <name type="scientific">Prunus dulcis</name>
    <name type="common">Almond</name>
    <name type="synonym">Amygdalus dulcis</name>
    <dbReference type="NCBI Taxonomy" id="3755"/>
    <lineage>
        <taxon>Eukaryota</taxon>
        <taxon>Viridiplantae</taxon>
        <taxon>Streptophyta</taxon>
        <taxon>Embryophyta</taxon>
        <taxon>Tracheophyta</taxon>
        <taxon>Spermatophyta</taxon>
        <taxon>Magnoliopsida</taxon>
        <taxon>eudicotyledons</taxon>
        <taxon>Gunneridae</taxon>
        <taxon>Pentapetalae</taxon>
        <taxon>rosids</taxon>
        <taxon>fabids</taxon>
        <taxon>Rosales</taxon>
        <taxon>Rosaceae</taxon>
        <taxon>Amygdaloideae</taxon>
        <taxon>Amygdaleae</taxon>
        <taxon>Prunus</taxon>
    </lineage>
</organism>
<keyword evidence="12" id="KW-0472">Membrane</keyword>
<keyword evidence="5" id="KW-0812">Transmembrane</keyword>
<evidence type="ECO:0000256" key="9">
    <source>
        <dbReference type="ARBA" id="ARBA00022968"/>
    </source>
</evidence>
<evidence type="ECO:0000256" key="11">
    <source>
        <dbReference type="ARBA" id="ARBA00023034"/>
    </source>
</evidence>
<dbReference type="AlphaFoldDB" id="A0A4Y1R9P8"/>
<evidence type="ECO:0000256" key="6">
    <source>
        <dbReference type="ARBA" id="ARBA00022723"/>
    </source>
</evidence>
<evidence type="ECO:0000313" key="17">
    <source>
        <dbReference type="EMBL" id="BBH00578.1"/>
    </source>
</evidence>
<dbReference type="GO" id="GO:0008270">
    <property type="term" value="F:zinc ion binding"/>
    <property type="evidence" value="ECO:0007669"/>
    <property type="project" value="UniProtKB-KW"/>
</dbReference>
<evidence type="ECO:0000256" key="1">
    <source>
        <dbReference type="ARBA" id="ARBA00004323"/>
    </source>
</evidence>
<dbReference type="Pfam" id="PF00777">
    <property type="entry name" value="Glyco_transf_29"/>
    <property type="match status" value="1"/>
</dbReference>
<feature type="domain" description="RING-type" evidence="16">
    <location>
        <begin position="270"/>
        <end position="316"/>
    </location>
</feature>
<dbReference type="GO" id="GO:0008373">
    <property type="term" value="F:sialyltransferase activity"/>
    <property type="evidence" value="ECO:0007669"/>
    <property type="project" value="InterPro"/>
</dbReference>
<protein>
    <submittedName>
        <fullName evidence="17">RING/U-box superfamily protein</fullName>
    </submittedName>
</protein>
<proteinExistence type="inferred from homology"/>
<feature type="region of interest" description="Disordered" evidence="15">
    <location>
        <begin position="89"/>
        <end position="184"/>
    </location>
</feature>
<keyword evidence="11" id="KW-0333">Golgi apparatus</keyword>
<dbReference type="PROSITE" id="PS50089">
    <property type="entry name" value="ZF_RING_2"/>
    <property type="match status" value="1"/>
</dbReference>
<gene>
    <name evidence="17" type="ORF">Prudu_010604</name>
</gene>
<evidence type="ECO:0000259" key="16">
    <source>
        <dbReference type="PROSITE" id="PS50089"/>
    </source>
</evidence>
<reference evidence="17" key="1">
    <citation type="journal article" date="2019" name="Science">
        <title>Mutation of a bHLH transcription factor allowed almond domestication.</title>
        <authorList>
            <person name="Sanchez-Perez R."/>
            <person name="Pavan S."/>
            <person name="Mazzeo R."/>
            <person name="Moldovan C."/>
            <person name="Aiese Cigliano R."/>
            <person name="Del Cueto J."/>
            <person name="Ricciardi F."/>
            <person name="Lotti C."/>
            <person name="Ricciardi L."/>
            <person name="Dicenta F."/>
            <person name="Lopez-Marques R.L."/>
            <person name="Lindberg Moller B."/>
        </authorList>
    </citation>
    <scope>NUCLEOTIDE SEQUENCE</scope>
</reference>
<keyword evidence="4" id="KW-0808">Transferase</keyword>
<feature type="compositionally biased region" description="Low complexity" evidence="15">
    <location>
        <begin position="36"/>
        <end position="49"/>
    </location>
</feature>
<dbReference type="InterPro" id="IPR001841">
    <property type="entry name" value="Znf_RING"/>
</dbReference>
<dbReference type="GO" id="GO:0009860">
    <property type="term" value="P:pollen tube growth"/>
    <property type="evidence" value="ECO:0007669"/>
    <property type="project" value="InterPro"/>
</dbReference>
<keyword evidence="3" id="KW-0328">Glycosyltransferase</keyword>
<dbReference type="SUPFAM" id="SSF57850">
    <property type="entry name" value="RING/U-box"/>
    <property type="match status" value="1"/>
</dbReference>
<keyword evidence="9" id="KW-0735">Signal-anchor</keyword>
<dbReference type="Gene3D" id="3.90.1480.20">
    <property type="entry name" value="Glycosyl transferase family 29"/>
    <property type="match status" value="1"/>
</dbReference>
<feature type="compositionally biased region" description="Polar residues" evidence="15">
    <location>
        <begin position="510"/>
        <end position="530"/>
    </location>
</feature>
<dbReference type="InterPro" id="IPR038578">
    <property type="entry name" value="GT29-like_sf"/>
</dbReference>
<dbReference type="PROSITE" id="PS00518">
    <property type="entry name" value="ZF_RING_1"/>
    <property type="match status" value="1"/>
</dbReference>
<evidence type="ECO:0000256" key="10">
    <source>
        <dbReference type="ARBA" id="ARBA00022989"/>
    </source>
</evidence>
<evidence type="ECO:0000256" key="8">
    <source>
        <dbReference type="ARBA" id="ARBA00022833"/>
    </source>
</evidence>
<dbReference type="InterPro" id="IPR001675">
    <property type="entry name" value="Glyco_trans_29"/>
</dbReference>
<feature type="compositionally biased region" description="Polar residues" evidence="15">
    <location>
        <begin position="154"/>
        <end position="179"/>
    </location>
</feature>
<dbReference type="InterPro" id="IPR017907">
    <property type="entry name" value="Znf_RING_CS"/>
</dbReference>
<evidence type="ECO:0000256" key="7">
    <source>
        <dbReference type="ARBA" id="ARBA00022771"/>
    </source>
</evidence>
<evidence type="ECO:0000256" key="4">
    <source>
        <dbReference type="ARBA" id="ARBA00022679"/>
    </source>
</evidence>